<dbReference type="InterPro" id="IPR050223">
    <property type="entry name" value="D-isomer_2-hydroxyacid_DH"/>
</dbReference>
<dbReference type="InterPro" id="IPR036291">
    <property type="entry name" value="NAD(P)-bd_dom_sf"/>
</dbReference>
<dbReference type="STRING" id="339671.Asuc_1168"/>
<dbReference type="eggNOG" id="COG1052">
    <property type="taxonomic scope" value="Bacteria"/>
</dbReference>
<dbReference type="GO" id="GO:0051287">
    <property type="term" value="F:NAD binding"/>
    <property type="evidence" value="ECO:0007669"/>
    <property type="project" value="InterPro"/>
</dbReference>
<dbReference type="GO" id="GO:0016618">
    <property type="term" value="F:hydroxypyruvate reductase [NAD(P)H] activity"/>
    <property type="evidence" value="ECO:0007669"/>
    <property type="project" value="TreeGrafter"/>
</dbReference>
<dbReference type="HOGENOM" id="CLU_019796_1_2_6"/>
<evidence type="ECO:0000256" key="3">
    <source>
        <dbReference type="ARBA" id="ARBA00023027"/>
    </source>
</evidence>
<dbReference type="SUPFAM" id="SSF51735">
    <property type="entry name" value="NAD(P)-binding Rossmann-fold domains"/>
    <property type="match status" value="1"/>
</dbReference>
<dbReference type="AlphaFoldDB" id="A6VNI6"/>
<evidence type="ECO:0000313" key="7">
    <source>
        <dbReference type="EMBL" id="ABR74533.1"/>
    </source>
</evidence>
<name>A6VNI6_ACTSZ</name>
<keyword evidence="2 4" id="KW-0560">Oxidoreductase</keyword>
<dbReference type="Gene3D" id="3.40.50.720">
    <property type="entry name" value="NAD(P)-binding Rossmann-like Domain"/>
    <property type="match status" value="2"/>
</dbReference>
<evidence type="ECO:0000256" key="1">
    <source>
        <dbReference type="ARBA" id="ARBA00005854"/>
    </source>
</evidence>
<evidence type="ECO:0000256" key="4">
    <source>
        <dbReference type="RuleBase" id="RU003719"/>
    </source>
</evidence>
<dbReference type="PROSITE" id="PS00671">
    <property type="entry name" value="D_2_HYDROXYACID_DH_3"/>
    <property type="match status" value="1"/>
</dbReference>
<dbReference type="PANTHER" id="PTHR10996:SF283">
    <property type="entry name" value="GLYOXYLATE_HYDROXYPYRUVATE REDUCTASE B"/>
    <property type="match status" value="1"/>
</dbReference>
<feature type="domain" description="D-isomer specific 2-hydroxyacid dehydrogenase catalytic" evidence="5">
    <location>
        <begin position="5"/>
        <end position="319"/>
    </location>
</feature>
<evidence type="ECO:0000259" key="6">
    <source>
        <dbReference type="Pfam" id="PF02826"/>
    </source>
</evidence>
<keyword evidence="3" id="KW-0520">NAD</keyword>
<dbReference type="InterPro" id="IPR029752">
    <property type="entry name" value="D-isomer_DH_CS1"/>
</dbReference>
<dbReference type="InterPro" id="IPR029753">
    <property type="entry name" value="D-isomer_DH_CS"/>
</dbReference>
<feature type="domain" description="D-isomer specific 2-hydroxyacid dehydrogenase NAD-binding" evidence="6">
    <location>
        <begin position="108"/>
        <end position="287"/>
    </location>
</feature>
<dbReference type="RefSeq" id="WP_012072910.1">
    <property type="nucleotide sequence ID" value="NC_009655.1"/>
</dbReference>
<dbReference type="PROSITE" id="PS00065">
    <property type="entry name" value="D_2_HYDROXYACID_DH_1"/>
    <property type="match status" value="1"/>
</dbReference>
<dbReference type="FunFam" id="3.40.50.720:FF:000462">
    <property type="entry name" value="Glyoxylate reductase (NADP+)"/>
    <property type="match status" value="1"/>
</dbReference>
<dbReference type="KEGG" id="asu:Asuc_1168"/>
<dbReference type="GO" id="GO:0030267">
    <property type="term" value="F:glyoxylate reductase (NADPH) activity"/>
    <property type="evidence" value="ECO:0007669"/>
    <property type="project" value="TreeGrafter"/>
</dbReference>
<comment type="similarity">
    <text evidence="1 4">Belongs to the D-isomer specific 2-hydroxyacid dehydrogenase family.</text>
</comment>
<dbReference type="Pfam" id="PF00389">
    <property type="entry name" value="2-Hacid_dh"/>
    <property type="match status" value="1"/>
</dbReference>
<dbReference type="OrthoDB" id="9805416at2"/>
<reference evidence="8" key="1">
    <citation type="journal article" date="2010" name="BMC Genomics">
        <title>A genomic perspective on the potential of Actinobacillus succinogenes for industrial succinate production.</title>
        <authorList>
            <person name="McKinlay J.B."/>
            <person name="Laivenieks M."/>
            <person name="Schindler B.D."/>
            <person name="McKinlay A.A."/>
            <person name="Siddaramappa S."/>
            <person name="Challacombe J.F."/>
            <person name="Lowry S.R."/>
            <person name="Clum A."/>
            <person name="Lapidus A.L."/>
            <person name="Burkhart K.B."/>
            <person name="Harkins V."/>
            <person name="Vieille C."/>
        </authorList>
    </citation>
    <scope>NUCLEOTIDE SEQUENCE [LARGE SCALE GENOMIC DNA]</scope>
    <source>
        <strain evidence="8">ATCC 55618 / DSM 22257 / CCUG 43843 / 130Z</strain>
    </source>
</reference>
<dbReference type="SUPFAM" id="SSF52283">
    <property type="entry name" value="Formate/glycerate dehydrogenase catalytic domain-like"/>
    <property type="match status" value="1"/>
</dbReference>
<evidence type="ECO:0000313" key="8">
    <source>
        <dbReference type="Proteomes" id="UP000001114"/>
    </source>
</evidence>
<evidence type="ECO:0000256" key="2">
    <source>
        <dbReference type="ARBA" id="ARBA00023002"/>
    </source>
</evidence>
<dbReference type="Proteomes" id="UP000001114">
    <property type="component" value="Chromosome"/>
</dbReference>
<dbReference type="PANTHER" id="PTHR10996">
    <property type="entry name" value="2-HYDROXYACID DEHYDROGENASE-RELATED"/>
    <property type="match status" value="1"/>
</dbReference>
<dbReference type="InterPro" id="IPR006140">
    <property type="entry name" value="D-isomer_DH_NAD-bd"/>
</dbReference>
<dbReference type="InterPro" id="IPR006139">
    <property type="entry name" value="D-isomer_2_OHA_DH_cat_dom"/>
</dbReference>
<organism evidence="7 8">
    <name type="scientific">Actinobacillus succinogenes (strain ATCC 55618 / DSM 22257 / CCUG 43843 / 130Z)</name>
    <dbReference type="NCBI Taxonomy" id="339671"/>
    <lineage>
        <taxon>Bacteria</taxon>
        <taxon>Pseudomonadati</taxon>
        <taxon>Pseudomonadota</taxon>
        <taxon>Gammaproteobacteria</taxon>
        <taxon>Pasteurellales</taxon>
        <taxon>Pasteurellaceae</taxon>
        <taxon>Actinobacillus</taxon>
    </lineage>
</organism>
<evidence type="ECO:0000259" key="5">
    <source>
        <dbReference type="Pfam" id="PF00389"/>
    </source>
</evidence>
<dbReference type="CDD" id="cd05301">
    <property type="entry name" value="GDH"/>
    <property type="match status" value="1"/>
</dbReference>
<dbReference type="GO" id="GO:0005829">
    <property type="term" value="C:cytosol"/>
    <property type="evidence" value="ECO:0007669"/>
    <property type="project" value="TreeGrafter"/>
</dbReference>
<gene>
    <name evidence="7" type="ordered locus">Asuc_1168</name>
</gene>
<protein>
    <submittedName>
        <fullName evidence="7">D-isomer specific 2-hydroxyacid dehydrogenase NAD-binding</fullName>
    </submittedName>
</protein>
<proteinExistence type="inferred from homology"/>
<keyword evidence="8" id="KW-1185">Reference proteome</keyword>
<sequence length="324" mass="36342">MKKNILVYKKIPADQLVRLQREFNVFYFDGIDEYNRQDVFEKLKICEGMLGSSASFKGDALDSAVRLKAVSTISVGYDNFNVASLTQRNIRLMHTPDVLTDTTADTIFMLILMTARRAVELSDFIRNKQWHKSIGSEYYGTDVHHKTLGILGMGRIGQAVAKRAFCGFDMTILYHSSSRKTEVESLYRATYCELDELLKKSDFVCITLPLNKNTEKLISKEKLRLMKPTAILVNGGRGKIVDENALTEALKNKTIRAAGLDVFEVEPLPLNSELLDLPNAVLLPHIGSATEETRHNMVACAVDNLIAALKPEKPEKNLVNTEVD</sequence>
<dbReference type="EMBL" id="CP000746">
    <property type="protein sequence ID" value="ABR74533.1"/>
    <property type="molecule type" value="Genomic_DNA"/>
</dbReference>
<dbReference type="Pfam" id="PF02826">
    <property type="entry name" value="2-Hacid_dh_C"/>
    <property type="match status" value="1"/>
</dbReference>
<accession>A6VNI6</accession>